<feature type="compositionally biased region" description="Low complexity" evidence="1">
    <location>
        <begin position="13"/>
        <end position="34"/>
    </location>
</feature>
<dbReference type="InterPro" id="IPR003165">
    <property type="entry name" value="Piwi"/>
</dbReference>
<name>A0A395J4B2_9HELO</name>
<evidence type="ECO:0000313" key="4">
    <source>
        <dbReference type="Proteomes" id="UP000249056"/>
    </source>
</evidence>
<protein>
    <recommendedName>
        <fullName evidence="2">Piwi domain-containing protein</fullName>
    </recommendedName>
</protein>
<proteinExistence type="predicted"/>
<keyword evidence="4" id="KW-1185">Reference proteome</keyword>
<evidence type="ECO:0000256" key="1">
    <source>
        <dbReference type="SAM" id="MobiDB-lite"/>
    </source>
</evidence>
<feature type="compositionally biased region" description="Polar residues" evidence="1">
    <location>
        <begin position="1"/>
        <end position="12"/>
    </location>
</feature>
<dbReference type="InterPro" id="IPR036397">
    <property type="entry name" value="RNaseH_sf"/>
</dbReference>
<gene>
    <name evidence="3" type="ORF">DID88_008079</name>
</gene>
<feature type="region of interest" description="Disordered" evidence="1">
    <location>
        <begin position="1"/>
        <end position="43"/>
    </location>
</feature>
<sequence>MNLSGLKNNLPGQSSRQNQQLQSQRQIQTQGQPSAVSREETQQQREKIEAAIAIKNANREKWTQASLSLAAYPSLHEIPPAGPNSIKANFFHVTIDPDDFDLRRYHMVFGKMLGRDSKGNITYRDVFKPELKREIINKMPRKNVPITAYVTDYFCYIISVGRLYDDFGDNVGNTVTKSHMRMSGNVEFPSLAMSNRVVYDRHVNVAELRRFINRDSERDVRFGSTVPPSSELLRYLRGVKVTFVGDRSDPKTMRAIRGIDNQKVKMKTFSLNNEQTVSVWQHMSNVYGQSQQNCSPDAWCINVGGIVTGTETWYPADMLNICMWQPAGKKPGLEIVDPMLLMATRTPAPNQKALRDHAMPFFGVEGSTAMPATWALTKVARRSLGDTLSGVAVVNDYPTLYVINISPKNRNADKFVTELINQLKRYGLEINFKLGGISHRMLRMLEKVKDGGCPSQAGVVATRDQDYMHYLASARLQPHNTEFIEGLQGMVEERLEAYHQYNGQLPAHILFYRDGVGETQYGMVFEEELPQVRAACASIAIKHSGRQPSITLLVVGKRHHARFFPNAEVTHPASTMNLIAGTVVDRDVTDPNRTSFYLQSHDSALGTARTGHYVVIIDESRYGLEQLQSLTNNICFMGSRATKGLSVCTPAKYADILCNRLRCYMYPALTRKMTNVLNNATVDQYRQNNVIWGSAAGNPWHHGVNNIVFYL</sequence>
<dbReference type="GO" id="GO:0003676">
    <property type="term" value="F:nucleic acid binding"/>
    <property type="evidence" value="ECO:0007669"/>
    <property type="project" value="InterPro"/>
</dbReference>
<dbReference type="SMART" id="SM00950">
    <property type="entry name" value="Piwi"/>
    <property type="match status" value="1"/>
</dbReference>
<comment type="caution">
    <text evidence="3">The sequence shown here is derived from an EMBL/GenBank/DDBJ whole genome shotgun (WGS) entry which is preliminary data.</text>
</comment>
<evidence type="ECO:0000259" key="2">
    <source>
        <dbReference type="PROSITE" id="PS50822"/>
    </source>
</evidence>
<dbReference type="InterPro" id="IPR012337">
    <property type="entry name" value="RNaseH-like_sf"/>
</dbReference>
<dbReference type="SUPFAM" id="SSF101690">
    <property type="entry name" value="PAZ domain"/>
    <property type="match status" value="1"/>
</dbReference>
<dbReference type="Gene3D" id="3.30.420.10">
    <property type="entry name" value="Ribonuclease H-like superfamily/Ribonuclease H"/>
    <property type="match status" value="1"/>
</dbReference>
<accession>A0A395J4B2</accession>
<dbReference type="EMBL" id="QKRW01000004">
    <property type="protein sequence ID" value="RAL67317.1"/>
    <property type="molecule type" value="Genomic_DNA"/>
</dbReference>
<feature type="domain" description="Piwi" evidence="2">
    <location>
        <begin position="457"/>
        <end position="666"/>
    </location>
</feature>
<reference evidence="3 4" key="1">
    <citation type="submission" date="2018-06" db="EMBL/GenBank/DDBJ databases">
        <title>Genome Sequence of the Brown Rot Fungal Pathogen Monilinia fructigena.</title>
        <authorList>
            <person name="Landi L."/>
            <person name="De Miccolis Angelini R.M."/>
            <person name="Pollastro S."/>
            <person name="Abate D."/>
            <person name="Faretra F."/>
            <person name="Romanazzi G."/>
        </authorList>
    </citation>
    <scope>NUCLEOTIDE SEQUENCE [LARGE SCALE GENOMIC DNA]</scope>
    <source>
        <strain evidence="3 4">Mfrg269</strain>
    </source>
</reference>
<dbReference type="OrthoDB" id="10252740at2759"/>
<dbReference type="PANTHER" id="PTHR22891">
    <property type="entry name" value="EUKARYOTIC TRANSLATION INITIATION FACTOR 2C"/>
    <property type="match status" value="1"/>
</dbReference>
<dbReference type="Gene3D" id="2.170.260.10">
    <property type="entry name" value="paz domain"/>
    <property type="match status" value="1"/>
</dbReference>
<dbReference type="SUPFAM" id="SSF53098">
    <property type="entry name" value="Ribonuclease H-like"/>
    <property type="match status" value="1"/>
</dbReference>
<organism evidence="3 4">
    <name type="scientific">Monilinia fructigena</name>
    <dbReference type="NCBI Taxonomy" id="38457"/>
    <lineage>
        <taxon>Eukaryota</taxon>
        <taxon>Fungi</taxon>
        <taxon>Dikarya</taxon>
        <taxon>Ascomycota</taxon>
        <taxon>Pezizomycotina</taxon>
        <taxon>Leotiomycetes</taxon>
        <taxon>Helotiales</taxon>
        <taxon>Sclerotiniaceae</taxon>
        <taxon>Monilinia</taxon>
    </lineage>
</organism>
<dbReference type="InterPro" id="IPR036085">
    <property type="entry name" value="PAZ_dom_sf"/>
</dbReference>
<dbReference type="PROSITE" id="PS50822">
    <property type="entry name" value="PIWI"/>
    <property type="match status" value="1"/>
</dbReference>
<dbReference type="Proteomes" id="UP000249056">
    <property type="component" value="Unassembled WGS sequence"/>
</dbReference>
<dbReference type="Pfam" id="PF02171">
    <property type="entry name" value="Piwi"/>
    <property type="match status" value="1"/>
</dbReference>
<evidence type="ECO:0000313" key="3">
    <source>
        <dbReference type="EMBL" id="RAL67317.1"/>
    </source>
</evidence>
<dbReference type="AlphaFoldDB" id="A0A395J4B2"/>